<dbReference type="Pfam" id="PF16046">
    <property type="entry name" value="FAM76"/>
    <property type="match status" value="1"/>
</dbReference>
<evidence type="ECO:0000256" key="2">
    <source>
        <dbReference type="ARBA" id="ARBA00023054"/>
    </source>
</evidence>
<sequence length="98" mass="11094">MDCRGSFPIVKCTYCRTEFQQTSKGSTSAICKKCDQNVKQYGKPSACELCNIIAAFIGSKCQRCTNSELKYGPAKEERKDPETYRYPKVNVIEHGVRQ</sequence>
<gene>
    <name evidence="4" type="primary">6041996</name>
    <name evidence="3" type="ORF">CpipJ_CPIJ009259</name>
</gene>
<dbReference type="AlphaFoldDB" id="B0WR35"/>
<evidence type="ECO:0000313" key="4">
    <source>
        <dbReference type="EnsemblMetazoa" id="CPIJ009259-PA"/>
    </source>
</evidence>
<organism>
    <name type="scientific">Culex quinquefasciatus</name>
    <name type="common">Southern house mosquito</name>
    <name type="synonym">Culex pungens</name>
    <dbReference type="NCBI Taxonomy" id="7176"/>
    <lineage>
        <taxon>Eukaryota</taxon>
        <taxon>Metazoa</taxon>
        <taxon>Ecdysozoa</taxon>
        <taxon>Arthropoda</taxon>
        <taxon>Hexapoda</taxon>
        <taxon>Insecta</taxon>
        <taxon>Pterygota</taxon>
        <taxon>Neoptera</taxon>
        <taxon>Endopterygota</taxon>
        <taxon>Diptera</taxon>
        <taxon>Nematocera</taxon>
        <taxon>Culicoidea</taxon>
        <taxon>Culicidae</taxon>
        <taxon>Culicinae</taxon>
        <taxon>Culicini</taxon>
        <taxon>Culex</taxon>
        <taxon>Culex</taxon>
    </lineage>
</organism>
<dbReference type="HOGENOM" id="CLU_2335663_0_0_1"/>
<evidence type="ECO:0008006" key="6">
    <source>
        <dbReference type="Google" id="ProtNLM"/>
    </source>
</evidence>
<dbReference type="KEGG" id="cqu:CpipJ_CPIJ009259"/>
<keyword evidence="2" id="KW-0175">Coiled coil</keyword>
<comment type="similarity">
    <text evidence="1">Belongs to the FAM76 family.</text>
</comment>
<name>B0WR35_CULQU</name>
<proteinExistence type="inferred from homology"/>
<keyword evidence="5" id="KW-1185">Reference proteome</keyword>
<accession>B0WR35</accession>
<dbReference type="GO" id="GO:0016607">
    <property type="term" value="C:nuclear speck"/>
    <property type="evidence" value="ECO:0007669"/>
    <property type="project" value="TreeGrafter"/>
</dbReference>
<dbReference type="InterPro" id="IPR032017">
    <property type="entry name" value="FAM76"/>
</dbReference>
<dbReference type="InParanoid" id="B0WR35"/>
<dbReference type="VEuPathDB" id="VectorBase:CPIJ009259"/>
<dbReference type="EMBL" id="DS232049">
    <property type="protein sequence ID" value="EDS33133.1"/>
    <property type="molecule type" value="Genomic_DNA"/>
</dbReference>
<dbReference type="PANTHER" id="PTHR46176:SF1">
    <property type="entry name" value="LD21662P"/>
    <property type="match status" value="1"/>
</dbReference>
<evidence type="ECO:0000313" key="5">
    <source>
        <dbReference type="Proteomes" id="UP000002320"/>
    </source>
</evidence>
<dbReference type="Proteomes" id="UP000002320">
    <property type="component" value="Unassembled WGS sequence"/>
</dbReference>
<dbReference type="OrthoDB" id="3689at2759"/>
<dbReference type="VEuPathDB" id="VectorBase:CQUJHB003465"/>
<evidence type="ECO:0000313" key="3">
    <source>
        <dbReference type="EMBL" id="EDS33133.1"/>
    </source>
</evidence>
<evidence type="ECO:0000256" key="1">
    <source>
        <dbReference type="ARBA" id="ARBA00009097"/>
    </source>
</evidence>
<protein>
    <recommendedName>
        <fullName evidence="6">Protein FAM76A</fullName>
    </recommendedName>
</protein>
<reference evidence="3" key="1">
    <citation type="submission" date="2007-03" db="EMBL/GenBank/DDBJ databases">
        <title>Annotation of Culex pipiens quinquefasciatus.</title>
        <authorList>
            <consortium name="The Broad Institute Genome Sequencing Platform"/>
            <person name="Atkinson P.W."/>
            <person name="Hemingway J."/>
            <person name="Christensen B.M."/>
            <person name="Higgs S."/>
            <person name="Kodira C."/>
            <person name="Hannick L."/>
            <person name="Megy K."/>
            <person name="O'Leary S."/>
            <person name="Pearson M."/>
            <person name="Haas B.J."/>
            <person name="Mauceli E."/>
            <person name="Wortman J.R."/>
            <person name="Lee N.H."/>
            <person name="Guigo R."/>
            <person name="Stanke M."/>
            <person name="Alvarado L."/>
            <person name="Amedeo P."/>
            <person name="Antoine C.H."/>
            <person name="Arensburger P."/>
            <person name="Bidwell S.L."/>
            <person name="Crawford M."/>
            <person name="Camaro F."/>
            <person name="Devon K."/>
            <person name="Engels R."/>
            <person name="Hammond M."/>
            <person name="Howarth C."/>
            <person name="Koehrsen M."/>
            <person name="Lawson D."/>
            <person name="Montgomery P."/>
            <person name="Nene V."/>
            <person name="Nusbaum C."/>
            <person name="Puiu D."/>
            <person name="Romero-Severson J."/>
            <person name="Severson D.W."/>
            <person name="Shumway M."/>
            <person name="Sisk P."/>
            <person name="Stolte C."/>
            <person name="Zeng Q."/>
            <person name="Eisenstadt E."/>
            <person name="Fraser-Liggett C."/>
            <person name="Strausberg R."/>
            <person name="Galagan J."/>
            <person name="Birren B."/>
            <person name="Collins F.H."/>
        </authorList>
    </citation>
    <scope>NUCLEOTIDE SEQUENCE [LARGE SCALE GENOMIC DNA]</scope>
    <source>
        <strain evidence="3">JHB</strain>
    </source>
</reference>
<dbReference type="EnsemblMetazoa" id="CPIJ009259-RA">
    <property type="protein sequence ID" value="CPIJ009259-PA"/>
    <property type="gene ID" value="CPIJ009259"/>
</dbReference>
<dbReference type="PANTHER" id="PTHR46176">
    <property type="entry name" value="LD21662P"/>
    <property type="match status" value="1"/>
</dbReference>
<reference evidence="4" key="2">
    <citation type="submission" date="2020-05" db="UniProtKB">
        <authorList>
            <consortium name="EnsemblMetazoa"/>
        </authorList>
    </citation>
    <scope>IDENTIFICATION</scope>
    <source>
        <strain evidence="4">JHB</strain>
    </source>
</reference>
<dbReference type="eggNOG" id="KOG3990">
    <property type="taxonomic scope" value="Eukaryota"/>
</dbReference>